<keyword evidence="1" id="KW-0175">Coiled coil</keyword>
<dbReference type="EMBL" id="CCYD01000645">
    <property type="protein sequence ID" value="CEG42932.1"/>
    <property type="molecule type" value="Genomic_DNA"/>
</dbReference>
<organism evidence="2 3">
    <name type="scientific">Plasmopara halstedii</name>
    <name type="common">Downy mildew of sunflower</name>
    <dbReference type="NCBI Taxonomy" id="4781"/>
    <lineage>
        <taxon>Eukaryota</taxon>
        <taxon>Sar</taxon>
        <taxon>Stramenopiles</taxon>
        <taxon>Oomycota</taxon>
        <taxon>Peronosporomycetes</taxon>
        <taxon>Peronosporales</taxon>
        <taxon>Peronosporaceae</taxon>
        <taxon>Plasmopara</taxon>
    </lineage>
</organism>
<evidence type="ECO:0000313" key="2">
    <source>
        <dbReference type="EMBL" id="CEG42932.1"/>
    </source>
</evidence>
<dbReference type="RefSeq" id="XP_024579301.1">
    <property type="nucleotide sequence ID" value="XM_024728866.1"/>
</dbReference>
<feature type="coiled-coil region" evidence="1">
    <location>
        <begin position="130"/>
        <end position="157"/>
    </location>
</feature>
<evidence type="ECO:0000256" key="1">
    <source>
        <dbReference type="SAM" id="Coils"/>
    </source>
</evidence>
<dbReference type="OMA" id="THLEMND"/>
<sequence>MQDIEVEGVTVFAPPPTTSYRYVIELKSSKLSIRLEDRTSKKQWFKGEMIITDFVSTTNAIPEACVADYVMCFRDILDSKFAENSDVNRYLVTLAEGALRLELVVTIRVLRSTWKAKYTFDLDPVAVKQIDMLESKLRDQQDEIEKLKNLLKTGNNLSFVKLTTSTQQNNSLINWNSAQSIDLISNGCDGKIKILRSGVYMIGAIINGSSETEIQLKRNDEIIQEASSSGYGGSVAVNTIEQLKTNDKLSFSCGLNHVGTSYLTIARLGS</sequence>
<name>A0A0P1AP11_PLAHL</name>
<proteinExistence type="predicted"/>
<protein>
    <submittedName>
        <fullName evidence="2">Uncharacterized protein</fullName>
    </submittedName>
</protein>
<dbReference type="OrthoDB" id="100955at2759"/>
<keyword evidence="3" id="KW-1185">Reference proteome</keyword>
<accession>A0A0P1AP11</accession>
<evidence type="ECO:0000313" key="3">
    <source>
        <dbReference type="Proteomes" id="UP000054928"/>
    </source>
</evidence>
<dbReference type="AlphaFoldDB" id="A0A0P1AP11"/>
<dbReference type="Proteomes" id="UP000054928">
    <property type="component" value="Unassembled WGS sequence"/>
</dbReference>
<reference evidence="3" key="1">
    <citation type="submission" date="2014-09" db="EMBL/GenBank/DDBJ databases">
        <authorList>
            <person name="Sharma Rahul"/>
            <person name="Thines Marco"/>
        </authorList>
    </citation>
    <scope>NUCLEOTIDE SEQUENCE [LARGE SCALE GENOMIC DNA]</scope>
</reference>
<dbReference type="GeneID" id="36408221"/>